<keyword evidence="2" id="KW-0805">Transcription regulation</keyword>
<dbReference type="Gramene" id="ERN08799">
    <property type="protein sequence ID" value="ERN08799"/>
    <property type="gene ID" value="AMTR_s00017p00255350"/>
</dbReference>
<dbReference type="EMBL" id="KI393256">
    <property type="protein sequence ID" value="ERN08799.1"/>
    <property type="molecule type" value="Genomic_DNA"/>
</dbReference>
<keyword evidence="4" id="KW-0804">Transcription</keyword>
<dbReference type="GO" id="GO:0006355">
    <property type="term" value="P:regulation of DNA-templated transcription"/>
    <property type="evidence" value="ECO:0007669"/>
    <property type="project" value="InterPro"/>
</dbReference>
<dbReference type="GO" id="GO:0048731">
    <property type="term" value="P:system development"/>
    <property type="evidence" value="ECO:0000318"/>
    <property type="project" value="GO_Central"/>
</dbReference>
<feature type="domain" description="NAC" evidence="6">
    <location>
        <begin position="7"/>
        <end position="152"/>
    </location>
</feature>
<accession>W1PM05</accession>
<dbReference type="PROSITE" id="PS51005">
    <property type="entry name" value="NAC"/>
    <property type="match status" value="1"/>
</dbReference>
<proteinExistence type="predicted"/>
<dbReference type="Pfam" id="PF02365">
    <property type="entry name" value="NAM"/>
    <property type="match status" value="1"/>
</dbReference>
<reference evidence="8" key="1">
    <citation type="journal article" date="2013" name="Science">
        <title>The Amborella genome and the evolution of flowering plants.</title>
        <authorList>
            <consortium name="Amborella Genome Project"/>
        </authorList>
    </citation>
    <scope>NUCLEOTIDE SEQUENCE [LARGE SCALE GENOMIC DNA]</scope>
</reference>
<gene>
    <name evidence="7" type="ORF">AMTR_s00017p00255350</name>
</gene>
<dbReference type="GO" id="GO:0003677">
    <property type="term" value="F:DNA binding"/>
    <property type="evidence" value="ECO:0007669"/>
    <property type="project" value="UniProtKB-KW"/>
</dbReference>
<dbReference type="PANTHER" id="PTHR31744:SF233">
    <property type="entry name" value="NAC DOMAIN-CONTAINING PROTEIN 72-LIKE"/>
    <property type="match status" value="1"/>
</dbReference>
<protein>
    <recommendedName>
        <fullName evidence="6">NAC domain-containing protein</fullName>
    </recommendedName>
</protein>
<evidence type="ECO:0000256" key="5">
    <source>
        <dbReference type="ARBA" id="ARBA00023242"/>
    </source>
</evidence>
<organism evidence="7 8">
    <name type="scientific">Amborella trichopoda</name>
    <dbReference type="NCBI Taxonomy" id="13333"/>
    <lineage>
        <taxon>Eukaryota</taxon>
        <taxon>Viridiplantae</taxon>
        <taxon>Streptophyta</taxon>
        <taxon>Embryophyta</taxon>
        <taxon>Tracheophyta</taxon>
        <taxon>Spermatophyta</taxon>
        <taxon>Magnoliopsida</taxon>
        <taxon>Amborellales</taxon>
        <taxon>Amborellaceae</taxon>
        <taxon>Amborella</taxon>
    </lineage>
</organism>
<dbReference type="SUPFAM" id="SSF101941">
    <property type="entry name" value="NAC domain"/>
    <property type="match status" value="1"/>
</dbReference>
<keyword evidence="8" id="KW-1185">Reference proteome</keyword>
<evidence type="ECO:0000256" key="1">
    <source>
        <dbReference type="ARBA" id="ARBA00004123"/>
    </source>
</evidence>
<dbReference type="OrthoDB" id="1877845at2759"/>
<evidence type="ECO:0000256" key="2">
    <source>
        <dbReference type="ARBA" id="ARBA00023015"/>
    </source>
</evidence>
<evidence type="ECO:0000259" key="6">
    <source>
        <dbReference type="PROSITE" id="PS51005"/>
    </source>
</evidence>
<keyword evidence="3" id="KW-0238">DNA-binding</keyword>
<evidence type="ECO:0000313" key="7">
    <source>
        <dbReference type="EMBL" id="ERN08799.1"/>
    </source>
</evidence>
<dbReference type="GO" id="GO:0005634">
    <property type="term" value="C:nucleus"/>
    <property type="evidence" value="ECO:0007669"/>
    <property type="project" value="UniProtKB-SubCell"/>
</dbReference>
<dbReference type="HOGENOM" id="CLU_035664_5_2_1"/>
<dbReference type="InterPro" id="IPR036093">
    <property type="entry name" value="NAC_dom_sf"/>
</dbReference>
<name>W1PM05_AMBTC</name>
<dbReference type="AlphaFoldDB" id="W1PM05"/>
<keyword evidence="5" id="KW-0539">Nucleus</keyword>
<sequence length="188" mass="21612">MGDENNLPPGFRFNPTDEELVLHYLIPKARHSTNTSNIITEIDIYKFDPWQLPSEAMVGEQHWYFFCPRKRRQVKGSRSNRPAISGYWMATGTDTPVLSGSKRVGLRKDWEFYSGKAPRGSITYWTMHEYLIIDADDCTNSEDWVLCHVYDKSCCSSSGDEGRELSCMDEIYASLDDFDDITYPLQGP</sequence>
<dbReference type="eggNOG" id="ENOG502QRBC">
    <property type="taxonomic scope" value="Eukaryota"/>
</dbReference>
<dbReference type="Gene3D" id="2.170.150.80">
    <property type="entry name" value="NAC domain"/>
    <property type="match status" value="1"/>
</dbReference>
<evidence type="ECO:0000256" key="3">
    <source>
        <dbReference type="ARBA" id="ARBA00023125"/>
    </source>
</evidence>
<evidence type="ECO:0000256" key="4">
    <source>
        <dbReference type="ARBA" id="ARBA00023163"/>
    </source>
</evidence>
<evidence type="ECO:0000313" key="8">
    <source>
        <dbReference type="Proteomes" id="UP000017836"/>
    </source>
</evidence>
<dbReference type="Proteomes" id="UP000017836">
    <property type="component" value="Unassembled WGS sequence"/>
</dbReference>
<dbReference type="PANTHER" id="PTHR31744">
    <property type="entry name" value="PROTEIN CUP-SHAPED COTYLEDON 2-RELATED"/>
    <property type="match status" value="1"/>
</dbReference>
<comment type="subcellular location">
    <subcellularLocation>
        <location evidence="1">Nucleus</location>
    </subcellularLocation>
</comment>
<dbReference type="OMA" id="SKADWIM"/>
<dbReference type="InterPro" id="IPR003441">
    <property type="entry name" value="NAC-dom"/>
</dbReference>